<accession>A0ABP1PXP1</accession>
<protein>
    <submittedName>
        <fullName evidence="1">Uncharacterized protein</fullName>
    </submittedName>
</protein>
<comment type="caution">
    <text evidence="1">The sequence shown here is derived from an EMBL/GenBank/DDBJ whole genome shotgun (WGS) entry which is preliminary data.</text>
</comment>
<evidence type="ECO:0000313" key="2">
    <source>
        <dbReference type="Proteomes" id="UP001642540"/>
    </source>
</evidence>
<sequence length="120" mass="12530">MPIAVVSAAVRKSFQRELERKFGVTATKSPKPIATNGITSCRSGGSGTTGKNLSYCPSKPCRSTTETSRRSVCTGANRNGVAVSSARVCSSSATLARYPTVSACATTFKNGRGSDNIRSF</sequence>
<organism evidence="1 2">
    <name type="scientific">Orchesella dallaii</name>
    <dbReference type="NCBI Taxonomy" id="48710"/>
    <lineage>
        <taxon>Eukaryota</taxon>
        <taxon>Metazoa</taxon>
        <taxon>Ecdysozoa</taxon>
        <taxon>Arthropoda</taxon>
        <taxon>Hexapoda</taxon>
        <taxon>Collembola</taxon>
        <taxon>Entomobryomorpha</taxon>
        <taxon>Entomobryoidea</taxon>
        <taxon>Orchesellidae</taxon>
        <taxon>Orchesellinae</taxon>
        <taxon>Orchesella</taxon>
    </lineage>
</organism>
<name>A0ABP1PXP1_9HEXA</name>
<dbReference type="Proteomes" id="UP001642540">
    <property type="component" value="Unassembled WGS sequence"/>
</dbReference>
<gene>
    <name evidence="1" type="ORF">ODALV1_LOCUS5000</name>
</gene>
<dbReference type="EMBL" id="CAXLJM020000015">
    <property type="protein sequence ID" value="CAL8081715.1"/>
    <property type="molecule type" value="Genomic_DNA"/>
</dbReference>
<keyword evidence="2" id="KW-1185">Reference proteome</keyword>
<evidence type="ECO:0000313" key="1">
    <source>
        <dbReference type="EMBL" id="CAL8081715.1"/>
    </source>
</evidence>
<proteinExistence type="predicted"/>
<reference evidence="1 2" key="1">
    <citation type="submission" date="2024-08" db="EMBL/GenBank/DDBJ databases">
        <authorList>
            <person name="Cucini C."/>
            <person name="Frati F."/>
        </authorList>
    </citation>
    <scope>NUCLEOTIDE SEQUENCE [LARGE SCALE GENOMIC DNA]</scope>
</reference>